<evidence type="ECO:0000313" key="3">
    <source>
        <dbReference type="Proteomes" id="UP000483820"/>
    </source>
</evidence>
<dbReference type="Proteomes" id="UP000483820">
    <property type="component" value="Chromosome IV"/>
</dbReference>
<evidence type="ECO:0000256" key="1">
    <source>
        <dbReference type="SAM" id="SignalP"/>
    </source>
</evidence>
<comment type="caution">
    <text evidence="2">The sequence shown here is derived from an EMBL/GenBank/DDBJ whole genome shotgun (WGS) entry which is preliminary data.</text>
</comment>
<feature type="chain" id="PRO_5025628751" evidence="1">
    <location>
        <begin position="21"/>
        <end position="102"/>
    </location>
</feature>
<evidence type="ECO:0000313" key="2">
    <source>
        <dbReference type="EMBL" id="KAF1757478.1"/>
    </source>
</evidence>
<sequence length="102" mass="11962">MKSTVLSLLILLALISIVWSEMTCAEQCAESYLDTVRQHPEYTSIQLKTSSLKCIQDCHDAFKKKFLNDWHVFFEIQPPMRCNVKDCRSSFWIHSEHISDEH</sequence>
<accession>A0A6A5GPT3</accession>
<dbReference type="RefSeq" id="XP_053584839.1">
    <property type="nucleotide sequence ID" value="XM_053730067.1"/>
</dbReference>
<dbReference type="CTD" id="78775836"/>
<dbReference type="KEGG" id="crq:GCK72_013934"/>
<dbReference type="GeneID" id="78775836"/>
<reference evidence="2 3" key="1">
    <citation type="submission" date="2019-12" db="EMBL/GenBank/DDBJ databases">
        <title>Chromosome-level assembly of the Caenorhabditis remanei genome.</title>
        <authorList>
            <person name="Teterina A.A."/>
            <person name="Willis J.H."/>
            <person name="Phillips P.C."/>
        </authorList>
    </citation>
    <scope>NUCLEOTIDE SEQUENCE [LARGE SCALE GENOMIC DNA]</scope>
    <source>
        <strain evidence="2 3">PX506</strain>
        <tissue evidence="2">Whole organism</tissue>
    </source>
</reference>
<gene>
    <name evidence="2" type="ORF">GCK72_013934</name>
</gene>
<protein>
    <submittedName>
        <fullName evidence="2">Uncharacterized protein</fullName>
    </submittedName>
</protein>
<name>A0A6A5GPT3_CAERE</name>
<keyword evidence="1" id="KW-0732">Signal</keyword>
<organism evidence="2 3">
    <name type="scientific">Caenorhabditis remanei</name>
    <name type="common">Caenorhabditis vulgaris</name>
    <dbReference type="NCBI Taxonomy" id="31234"/>
    <lineage>
        <taxon>Eukaryota</taxon>
        <taxon>Metazoa</taxon>
        <taxon>Ecdysozoa</taxon>
        <taxon>Nematoda</taxon>
        <taxon>Chromadorea</taxon>
        <taxon>Rhabditida</taxon>
        <taxon>Rhabditina</taxon>
        <taxon>Rhabditomorpha</taxon>
        <taxon>Rhabditoidea</taxon>
        <taxon>Rhabditidae</taxon>
        <taxon>Peloderinae</taxon>
        <taxon>Caenorhabditis</taxon>
    </lineage>
</organism>
<proteinExistence type="predicted"/>
<feature type="signal peptide" evidence="1">
    <location>
        <begin position="1"/>
        <end position="20"/>
    </location>
</feature>
<dbReference type="AlphaFoldDB" id="A0A6A5GPT3"/>
<dbReference type="EMBL" id="WUAV01000004">
    <property type="protein sequence ID" value="KAF1757478.1"/>
    <property type="molecule type" value="Genomic_DNA"/>
</dbReference>